<evidence type="ECO:0000256" key="5">
    <source>
        <dbReference type="ARBA" id="ARBA00022989"/>
    </source>
</evidence>
<evidence type="ECO:0000256" key="8">
    <source>
        <dbReference type="ARBA" id="ARBA00023098"/>
    </source>
</evidence>
<comment type="similarity">
    <text evidence="10">Belongs to the sterol desaturase family. TMEM195 subfamily.</text>
</comment>
<keyword evidence="4" id="KW-0256">Endoplasmic reticulum</keyword>
<dbReference type="Pfam" id="PF04116">
    <property type="entry name" value="FA_hydroxylase"/>
    <property type="match status" value="1"/>
</dbReference>
<evidence type="ECO:0000256" key="10">
    <source>
        <dbReference type="ARBA" id="ARBA00038190"/>
    </source>
</evidence>
<keyword evidence="3 15" id="KW-0812">Transmembrane</keyword>
<evidence type="ECO:0000256" key="11">
    <source>
        <dbReference type="ARBA" id="ARBA00039026"/>
    </source>
</evidence>
<gene>
    <name evidence="19" type="ORF">JTE90_000146</name>
</gene>
<dbReference type="Proteomes" id="UP000827092">
    <property type="component" value="Unassembled WGS sequence"/>
</dbReference>
<dbReference type="GO" id="GO:0005506">
    <property type="term" value="F:iron ion binding"/>
    <property type="evidence" value="ECO:0007669"/>
    <property type="project" value="InterPro"/>
</dbReference>
<evidence type="ECO:0000256" key="2">
    <source>
        <dbReference type="ARBA" id="ARBA00004477"/>
    </source>
</evidence>
<evidence type="ECO:0000256" key="12">
    <source>
        <dbReference type="ARBA" id="ARBA00040992"/>
    </source>
</evidence>
<name>A0AAV6U3R8_9ARAC</name>
<evidence type="ECO:0000256" key="14">
    <source>
        <dbReference type="SAM" id="Coils"/>
    </source>
</evidence>
<evidence type="ECO:0000256" key="3">
    <source>
        <dbReference type="ARBA" id="ARBA00022692"/>
    </source>
</evidence>
<comment type="cofactor">
    <cofactor evidence="1">
        <name>Fe cation</name>
        <dbReference type="ChEBI" id="CHEBI:24875"/>
    </cofactor>
</comment>
<evidence type="ECO:0000256" key="1">
    <source>
        <dbReference type="ARBA" id="ARBA00001962"/>
    </source>
</evidence>
<feature type="domain" description="Fatty acid hydroxylase" evidence="17">
    <location>
        <begin position="308"/>
        <end position="439"/>
    </location>
</feature>
<dbReference type="GO" id="GO:0005789">
    <property type="term" value="C:endoplasmic reticulum membrane"/>
    <property type="evidence" value="ECO:0007669"/>
    <property type="project" value="UniProtKB-SubCell"/>
</dbReference>
<dbReference type="InterPro" id="IPR006694">
    <property type="entry name" value="Fatty_acid_hydroxylase"/>
</dbReference>
<evidence type="ECO:0000256" key="15">
    <source>
        <dbReference type="SAM" id="Phobius"/>
    </source>
</evidence>
<comment type="subcellular location">
    <subcellularLocation>
        <location evidence="2">Endoplasmic reticulum membrane</location>
        <topology evidence="2">Multi-pass membrane protein</topology>
    </subcellularLocation>
</comment>
<comment type="caution">
    <text evidence="19">The sequence shown here is derived from an EMBL/GenBank/DDBJ whole genome shotgun (WGS) entry which is preliminary data.</text>
</comment>
<accession>A0AAV6U3R8</accession>
<evidence type="ECO:0000256" key="6">
    <source>
        <dbReference type="ARBA" id="ARBA00023002"/>
    </source>
</evidence>
<dbReference type="GO" id="GO:0006643">
    <property type="term" value="P:membrane lipid metabolic process"/>
    <property type="evidence" value="ECO:0007669"/>
    <property type="project" value="TreeGrafter"/>
</dbReference>
<evidence type="ECO:0000313" key="19">
    <source>
        <dbReference type="EMBL" id="KAG8179112.1"/>
    </source>
</evidence>
<keyword evidence="16" id="KW-0732">Signal</keyword>
<keyword evidence="5 15" id="KW-1133">Transmembrane helix</keyword>
<feature type="transmembrane region" description="Helical" evidence="15">
    <location>
        <begin position="553"/>
        <end position="572"/>
    </location>
</feature>
<dbReference type="PANTHER" id="PTHR21624">
    <property type="entry name" value="STEROL DESATURASE-RELATED PROTEIN"/>
    <property type="match status" value="1"/>
</dbReference>
<protein>
    <recommendedName>
        <fullName evidence="12">Alkylglycerol monooxygenase</fullName>
        <ecNumber evidence="11">1.14.16.5</ecNumber>
    </recommendedName>
</protein>
<evidence type="ECO:0000256" key="9">
    <source>
        <dbReference type="ARBA" id="ARBA00023136"/>
    </source>
</evidence>
<keyword evidence="6" id="KW-0560">Oxidoreductase</keyword>
<sequence>MEVNWYCFTRLFIVLWGSVSTASGHDCESDESMVCRKEITAFTKFKQKYKYPNDDFTLKEMCRLQLLVTDCLTSFAKTCLIEGEQEMLKKLKKFGYLKHSKCLRNITSYLDECSKEYENSQKTLEEQEGIINNFKQRTCCLYFENINCSANATFGTCGEEASDLVRDLWTLLGGTYLNDLCEPYLNVKHTLLRSQYFDKMDDALETLGTLVYIVSPNKTTFEKVEEVPSYVIEVAPYFVFIWLLEVLIIRITKKKTIRLNDAIVSASQGLLYESTKVVTHTWQLAGYIYIYTNWRLVDLPWNSLWTWWIAVFAVDFLYYWQHRACHEVNFLWAAHQVHHSSEEYNLLTALRQSAILNFFLSIIALPIALVIPPSAFLVHLELNTLYQFWIHTEAVQSLGPLEYILNTASHHRVHHGRNRYCIDKNYGGLLIIWDRIFGTFEAESNKVIYGLTHPIQSFTLFYIQFSCYSQLWRRFVEMEGWKNKLSVLFKGPGWYPGTPRCGNIEDIPEVPEPVPKFDVPVPVYWKLYAFFHTNLLLGIMIELSKGRQGFPSSILYGVFMFIVFSLTNLGMLLEKRSYAPLLEVIRCALYIAVDFNFWPLSRMSLLPQDYKIILLYAIRISEHETFFMCKSVKEA</sequence>
<evidence type="ECO:0000256" key="4">
    <source>
        <dbReference type="ARBA" id="ARBA00022824"/>
    </source>
</evidence>
<evidence type="ECO:0000313" key="20">
    <source>
        <dbReference type="Proteomes" id="UP000827092"/>
    </source>
</evidence>
<feature type="coiled-coil region" evidence="14">
    <location>
        <begin position="110"/>
        <end position="137"/>
    </location>
</feature>
<dbReference type="AlphaFoldDB" id="A0AAV6U3R8"/>
<feature type="signal peptide" evidence="16">
    <location>
        <begin position="1"/>
        <end position="24"/>
    </location>
</feature>
<dbReference type="GO" id="GO:0050479">
    <property type="term" value="F:glyceryl-ether monooxygenase activity"/>
    <property type="evidence" value="ECO:0007669"/>
    <property type="project" value="UniProtKB-EC"/>
</dbReference>
<evidence type="ECO:0000256" key="7">
    <source>
        <dbReference type="ARBA" id="ARBA00023004"/>
    </source>
</evidence>
<feature type="transmembrane region" description="Helical" evidence="15">
    <location>
        <begin position="354"/>
        <end position="378"/>
    </location>
</feature>
<dbReference type="PANTHER" id="PTHR21624:SF1">
    <property type="entry name" value="ALKYLGLYCEROL MONOOXYGENASE"/>
    <property type="match status" value="1"/>
</dbReference>
<comment type="catalytic activity">
    <reaction evidence="13">
        <text>1-O-(1,2-saturated-alkyl)-sn-glycerol + (6R)-L-erythro-5,6,7,8-tetrahydrobiopterin + O2 = a 1-(1-hydroxyalkyl)-sn-glycerol + (6R)-L-erythro-6,7-dihydrobiopterin + H2O</text>
        <dbReference type="Rhea" id="RHEA:36255"/>
        <dbReference type="ChEBI" id="CHEBI:15377"/>
        <dbReference type="ChEBI" id="CHEBI:15379"/>
        <dbReference type="ChEBI" id="CHEBI:43120"/>
        <dbReference type="ChEBI" id="CHEBI:59560"/>
        <dbReference type="ChEBI" id="CHEBI:73418"/>
        <dbReference type="ChEBI" id="CHEBI:83957"/>
        <dbReference type="EC" id="1.14.16.5"/>
    </reaction>
</comment>
<dbReference type="InterPro" id="IPR051689">
    <property type="entry name" value="Sterol_desaturase/TMEM195"/>
</dbReference>
<keyword evidence="7" id="KW-0408">Iron</keyword>
<organism evidence="19 20">
    <name type="scientific">Oedothorax gibbosus</name>
    <dbReference type="NCBI Taxonomy" id="931172"/>
    <lineage>
        <taxon>Eukaryota</taxon>
        <taxon>Metazoa</taxon>
        <taxon>Ecdysozoa</taxon>
        <taxon>Arthropoda</taxon>
        <taxon>Chelicerata</taxon>
        <taxon>Arachnida</taxon>
        <taxon>Araneae</taxon>
        <taxon>Araneomorphae</taxon>
        <taxon>Entelegynae</taxon>
        <taxon>Araneoidea</taxon>
        <taxon>Linyphiidae</taxon>
        <taxon>Erigoninae</taxon>
        <taxon>Oedothorax</taxon>
    </lineage>
</organism>
<dbReference type="Pfam" id="PF24858">
    <property type="entry name" value="AGMP_C"/>
    <property type="match status" value="1"/>
</dbReference>
<keyword evidence="8" id="KW-0443">Lipid metabolism</keyword>
<keyword evidence="20" id="KW-1185">Reference proteome</keyword>
<evidence type="ECO:0000256" key="16">
    <source>
        <dbReference type="SAM" id="SignalP"/>
    </source>
</evidence>
<reference evidence="19 20" key="1">
    <citation type="journal article" date="2022" name="Nat. Ecol. Evol.">
        <title>A masculinizing supergene underlies an exaggerated male reproductive morph in a spider.</title>
        <authorList>
            <person name="Hendrickx F."/>
            <person name="De Corte Z."/>
            <person name="Sonet G."/>
            <person name="Van Belleghem S.M."/>
            <person name="Kostlbacher S."/>
            <person name="Vangestel C."/>
        </authorList>
    </citation>
    <scope>NUCLEOTIDE SEQUENCE [LARGE SCALE GENOMIC DNA]</scope>
    <source>
        <strain evidence="19">W744_W776</strain>
    </source>
</reference>
<keyword evidence="9 15" id="KW-0472">Membrane</keyword>
<keyword evidence="14" id="KW-0175">Coiled coil</keyword>
<dbReference type="EC" id="1.14.16.5" evidence="11"/>
<feature type="domain" description="Alkylglycerol monooxygenase C-terminal" evidence="18">
    <location>
        <begin position="526"/>
        <end position="592"/>
    </location>
</feature>
<dbReference type="GO" id="GO:0008610">
    <property type="term" value="P:lipid biosynthetic process"/>
    <property type="evidence" value="ECO:0007669"/>
    <property type="project" value="InterPro"/>
</dbReference>
<dbReference type="EMBL" id="JAFNEN010000648">
    <property type="protein sequence ID" value="KAG8179112.1"/>
    <property type="molecule type" value="Genomic_DNA"/>
</dbReference>
<feature type="transmembrane region" description="Helical" evidence="15">
    <location>
        <begin position="230"/>
        <end position="249"/>
    </location>
</feature>
<feature type="chain" id="PRO_5044023351" description="Alkylglycerol monooxygenase" evidence="16">
    <location>
        <begin position="25"/>
        <end position="635"/>
    </location>
</feature>
<proteinExistence type="inferred from homology"/>
<evidence type="ECO:0000259" key="18">
    <source>
        <dbReference type="Pfam" id="PF24858"/>
    </source>
</evidence>
<evidence type="ECO:0000256" key="13">
    <source>
        <dbReference type="ARBA" id="ARBA00047556"/>
    </source>
</evidence>
<evidence type="ECO:0000259" key="17">
    <source>
        <dbReference type="Pfam" id="PF04116"/>
    </source>
</evidence>
<dbReference type="InterPro" id="IPR056853">
    <property type="entry name" value="AGMP_C"/>
</dbReference>